<dbReference type="EMBL" id="QXFT01000164">
    <property type="protein sequence ID" value="KAE9352481.1"/>
    <property type="molecule type" value="Genomic_DNA"/>
</dbReference>
<dbReference type="Proteomes" id="UP000435112">
    <property type="component" value="Unassembled WGS sequence"/>
</dbReference>
<name>A0A6A3NLQ3_9STRA</name>
<evidence type="ECO:0000313" key="7">
    <source>
        <dbReference type="Proteomes" id="UP000435112"/>
    </source>
</evidence>
<evidence type="ECO:0000313" key="2">
    <source>
        <dbReference type="EMBL" id="KAE9037428.1"/>
    </source>
</evidence>
<dbReference type="EMBL" id="QXFU01000298">
    <property type="protein sequence ID" value="KAE9037428.1"/>
    <property type="molecule type" value="Genomic_DNA"/>
</dbReference>
<keyword evidence="6" id="KW-1185">Reference proteome</keyword>
<feature type="signal peptide" evidence="1">
    <location>
        <begin position="1"/>
        <end position="20"/>
    </location>
</feature>
<evidence type="ECO:0008006" key="8">
    <source>
        <dbReference type="Google" id="ProtNLM"/>
    </source>
</evidence>
<evidence type="ECO:0000256" key="1">
    <source>
        <dbReference type="SAM" id="SignalP"/>
    </source>
</evidence>
<evidence type="ECO:0000313" key="3">
    <source>
        <dbReference type="EMBL" id="KAE9042538.1"/>
    </source>
</evidence>
<feature type="chain" id="PRO_5036380254" description="Secreted protein" evidence="1">
    <location>
        <begin position="21"/>
        <end position="89"/>
    </location>
</feature>
<dbReference type="Proteomes" id="UP000429607">
    <property type="component" value="Unassembled WGS sequence"/>
</dbReference>
<evidence type="ECO:0000313" key="6">
    <source>
        <dbReference type="Proteomes" id="UP000434957"/>
    </source>
</evidence>
<keyword evidence="1" id="KW-0732">Signal</keyword>
<gene>
    <name evidence="3" type="ORF">PR001_g6151</name>
    <name evidence="2" type="ORF">PR002_g6582</name>
    <name evidence="4" type="ORF">PR003_g4361</name>
</gene>
<organism evidence="3 5">
    <name type="scientific">Phytophthora rubi</name>
    <dbReference type="NCBI Taxonomy" id="129364"/>
    <lineage>
        <taxon>Eukaryota</taxon>
        <taxon>Sar</taxon>
        <taxon>Stramenopiles</taxon>
        <taxon>Oomycota</taxon>
        <taxon>Peronosporomycetes</taxon>
        <taxon>Peronosporales</taxon>
        <taxon>Peronosporaceae</taxon>
        <taxon>Phytophthora</taxon>
    </lineage>
</organism>
<reference evidence="5 7" key="1">
    <citation type="submission" date="2018-09" db="EMBL/GenBank/DDBJ databases">
        <title>Genomic investigation of the strawberry pathogen Phytophthora fragariae indicates pathogenicity is determined by transcriptional variation in three key races.</title>
        <authorList>
            <person name="Adams T.M."/>
            <person name="Armitage A.D."/>
            <person name="Sobczyk M.K."/>
            <person name="Bates H.J."/>
            <person name="Dunwell J.M."/>
            <person name="Nellist C.F."/>
            <person name="Harrison R.J."/>
        </authorList>
    </citation>
    <scope>NUCLEOTIDE SEQUENCE [LARGE SCALE GENOMIC DNA]</scope>
    <source>
        <strain evidence="3 5">SCRP249</strain>
        <strain evidence="2 7">SCRP324</strain>
        <strain evidence="4 6">SCRP333</strain>
    </source>
</reference>
<dbReference type="OrthoDB" id="10271728at2759"/>
<proteinExistence type="predicted"/>
<dbReference type="EMBL" id="QXFV01000285">
    <property type="protein sequence ID" value="KAE9042538.1"/>
    <property type="molecule type" value="Genomic_DNA"/>
</dbReference>
<sequence>MRCLSASNCAFVVLQLLTNAMKFRQLCVQSHNSPMCISTRQDVLYRSRMRCHIANATVLVHHLPHRGSARSIRSLRKKRCVGGVVGNWT</sequence>
<comment type="caution">
    <text evidence="3">The sequence shown here is derived from an EMBL/GenBank/DDBJ whole genome shotgun (WGS) entry which is preliminary data.</text>
</comment>
<protein>
    <recommendedName>
        <fullName evidence="8">Secreted protein</fullName>
    </recommendedName>
</protein>
<dbReference type="AlphaFoldDB" id="A0A6A3NLQ3"/>
<evidence type="ECO:0000313" key="5">
    <source>
        <dbReference type="Proteomes" id="UP000429607"/>
    </source>
</evidence>
<dbReference type="Proteomes" id="UP000434957">
    <property type="component" value="Unassembled WGS sequence"/>
</dbReference>
<evidence type="ECO:0000313" key="4">
    <source>
        <dbReference type="EMBL" id="KAE9352481.1"/>
    </source>
</evidence>
<accession>A0A6A3NLQ3</accession>